<evidence type="ECO:0000256" key="3">
    <source>
        <dbReference type="ARBA" id="ARBA00022691"/>
    </source>
</evidence>
<reference evidence="8 9" key="1">
    <citation type="submission" date="2019-02" db="EMBL/GenBank/DDBJ databases">
        <authorList>
            <person name="Manzano-Marin A."/>
            <person name="Manzano-Marin A."/>
        </authorList>
    </citation>
    <scope>NUCLEOTIDE SEQUENCE [LARGE SCALE GENOMIC DNA]</scope>
    <source>
        <strain evidence="8 9">BuCipiceae</strain>
    </source>
</reference>
<accession>A0A803FTK9</accession>
<dbReference type="InterPro" id="IPR004556">
    <property type="entry name" value="HemK-like"/>
</dbReference>
<gene>
    <name evidence="5 8" type="primary">prmC</name>
    <name evidence="8" type="ORF">BUCIPICE3303_118</name>
</gene>
<dbReference type="Pfam" id="PF05175">
    <property type="entry name" value="MTS"/>
    <property type="match status" value="1"/>
</dbReference>
<evidence type="ECO:0000259" key="6">
    <source>
        <dbReference type="Pfam" id="PF05175"/>
    </source>
</evidence>
<dbReference type="HAMAP" id="MF_02126">
    <property type="entry name" value="RF_methyltr_PrmC"/>
    <property type="match status" value="1"/>
</dbReference>
<sequence length="279" mass="32382">MNILKWLSYAEKKLVNSTTSKLDSELLLCFVLKYSKKELLYNKTKIIKKNDLFILNDLLDRRILNEPIAYLIQKKEFWSLSFFVSSCVLIPRPDTEILVEQVLLKISSKTNTILDLGTGCGAIALALASKNSKCKIIGVDNNLSALEVARYNSKMLNIQNVNFIYSNWFSNLYLKKFHIIVCNPPYLSQKDFNNSFSNLFFEPYSALVAGKDGIECIQYIIKNSVHYFFSTGWLYIEHCYKQTKIVRKLFRNNFFIKISSIKDYSNLNRVTYGFLNIKI</sequence>
<dbReference type="PROSITE" id="PS00092">
    <property type="entry name" value="N6_MTASE"/>
    <property type="match status" value="1"/>
</dbReference>
<dbReference type="InterPro" id="IPR050320">
    <property type="entry name" value="N5-glutamine_MTase"/>
</dbReference>
<dbReference type="PANTHER" id="PTHR18895:SF74">
    <property type="entry name" value="MTRF1L RELEASE FACTOR GLUTAMINE METHYLTRANSFERASE"/>
    <property type="match status" value="1"/>
</dbReference>
<dbReference type="EC" id="2.1.1.297" evidence="5"/>
<dbReference type="NCBIfam" id="TIGR03534">
    <property type="entry name" value="RF_mod_PrmC"/>
    <property type="match status" value="1"/>
</dbReference>
<feature type="binding site" evidence="5">
    <location>
        <begin position="117"/>
        <end position="121"/>
    </location>
    <ligand>
        <name>S-adenosyl-L-methionine</name>
        <dbReference type="ChEBI" id="CHEBI:59789"/>
    </ligand>
</feature>
<dbReference type="InterPro" id="IPR040758">
    <property type="entry name" value="PrmC_N"/>
</dbReference>
<evidence type="ECO:0000256" key="4">
    <source>
        <dbReference type="ARBA" id="ARBA00048391"/>
    </source>
</evidence>
<dbReference type="RefSeq" id="WP_154049188.1">
    <property type="nucleotide sequence ID" value="NZ_LR217739.1"/>
</dbReference>
<dbReference type="InterPro" id="IPR029063">
    <property type="entry name" value="SAM-dependent_MTases_sf"/>
</dbReference>
<keyword evidence="1 5" id="KW-0489">Methyltransferase</keyword>
<evidence type="ECO:0000313" key="9">
    <source>
        <dbReference type="Proteomes" id="UP000294455"/>
    </source>
</evidence>
<dbReference type="Pfam" id="PF17827">
    <property type="entry name" value="PrmC_N"/>
    <property type="match status" value="1"/>
</dbReference>
<dbReference type="NCBIfam" id="TIGR00536">
    <property type="entry name" value="hemK_fam"/>
    <property type="match status" value="1"/>
</dbReference>
<comment type="function">
    <text evidence="5">Methylates the class 1 translation termination release factors RF1/PrfA and RF2/PrfB on the glutamine residue of the universally conserved GGQ motif.</text>
</comment>
<dbReference type="Proteomes" id="UP000294455">
    <property type="component" value="Chromosome"/>
</dbReference>
<proteinExistence type="inferred from homology"/>
<dbReference type="OrthoDB" id="9800643at2"/>
<dbReference type="SUPFAM" id="SSF53335">
    <property type="entry name" value="S-adenosyl-L-methionine-dependent methyltransferases"/>
    <property type="match status" value="1"/>
</dbReference>
<keyword evidence="3 5" id="KW-0949">S-adenosyl-L-methionine</keyword>
<dbReference type="Gene3D" id="1.10.8.10">
    <property type="entry name" value="DNA helicase RuvA subunit, C-terminal domain"/>
    <property type="match status" value="1"/>
</dbReference>
<dbReference type="GO" id="GO:0102559">
    <property type="term" value="F:peptide chain release factor N(5)-glutamine methyltransferase activity"/>
    <property type="evidence" value="ECO:0007669"/>
    <property type="project" value="UniProtKB-EC"/>
</dbReference>
<dbReference type="GO" id="GO:0003676">
    <property type="term" value="F:nucleic acid binding"/>
    <property type="evidence" value="ECO:0007669"/>
    <property type="project" value="InterPro"/>
</dbReference>
<evidence type="ECO:0000259" key="7">
    <source>
        <dbReference type="Pfam" id="PF17827"/>
    </source>
</evidence>
<dbReference type="InterPro" id="IPR002052">
    <property type="entry name" value="DNA_methylase_N6_adenine_CS"/>
</dbReference>
<dbReference type="Gene3D" id="3.40.50.150">
    <property type="entry name" value="Vaccinia Virus protein VP39"/>
    <property type="match status" value="1"/>
</dbReference>
<evidence type="ECO:0000256" key="5">
    <source>
        <dbReference type="HAMAP-Rule" id="MF_02126"/>
    </source>
</evidence>
<dbReference type="PANTHER" id="PTHR18895">
    <property type="entry name" value="HEMK METHYLTRANSFERASE"/>
    <property type="match status" value="1"/>
</dbReference>
<dbReference type="InterPro" id="IPR019874">
    <property type="entry name" value="RF_methyltr_PrmC"/>
</dbReference>
<feature type="domain" description="Release factor glutamine methyltransferase N-terminal" evidence="7">
    <location>
        <begin position="6"/>
        <end position="72"/>
    </location>
</feature>
<evidence type="ECO:0000256" key="2">
    <source>
        <dbReference type="ARBA" id="ARBA00022679"/>
    </source>
</evidence>
<keyword evidence="2 5" id="KW-0808">Transferase</keyword>
<dbReference type="FunFam" id="3.40.50.150:FF:000053">
    <property type="entry name" value="Release factor glutamine methyltransferase"/>
    <property type="match status" value="1"/>
</dbReference>
<feature type="domain" description="Methyltransferase small" evidence="6">
    <location>
        <begin position="95"/>
        <end position="200"/>
    </location>
</feature>
<comment type="catalytic activity">
    <reaction evidence="4 5">
        <text>L-glutaminyl-[peptide chain release factor] + S-adenosyl-L-methionine = N(5)-methyl-L-glutaminyl-[peptide chain release factor] + S-adenosyl-L-homocysteine + H(+)</text>
        <dbReference type="Rhea" id="RHEA:42896"/>
        <dbReference type="Rhea" id="RHEA-COMP:10271"/>
        <dbReference type="Rhea" id="RHEA-COMP:10272"/>
        <dbReference type="ChEBI" id="CHEBI:15378"/>
        <dbReference type="ChEBI" id="CHEBI:30011"/>
        <dbReference type="ChEBI" id="CHEBI:57856"/>
        <dbReference type="ChEBI" id="CHEBI:59789"/>
        <dbReference type="ChEBI" id="CHEBI:61891"/>
        <dbReference type="EC" id="2.1.1.297"/>
    </reaction>
</comment>
<dbReference type="InterPro" id="IPR007848">
    <property type="entry name" value="Small_mtfrase_dom"/>
</dbReference>
<dbReference type="GO" id="GO:0032259">
    <property type="term" value="P:methylation"/>
    <property type="evidence" value="ECO:0007669"/>
    <property type="project" value="UniProtKB-KW"/>
</dbReference>
<evidence type="ECO:0000313" key="8">
    <source>
        <dbReference type="EMBL" id="VFP88086.1"/>
    </source>
</evidence>
<dbReference type="CDD" id="cd02440">
    <property type="entry name" value="AdoMet_MTases"/>
    <property type="match status" value="1"/>
</dbReference>
<evidence type="ECO:0000256" key="1">
    <source>
        <dbReference type="ARBA" id="ARBA00022603"/>
    </source>
</evidence>
<dbReference type="EMBL" id="LR217739">
    <property type="protein sequence ID" value="VFP88086.1"/>
    <property type="molecule type" value="Genomic_DNA"/>
</dbReference>
<dbReference type="AlphaFoldDB" id="A0A803FTK9"/>
<feature type="binding site" evidence="5">
    <location>
        <position position="168"/>
    </location>
    <ligand>
        <name>S-adenosyl-L-methionine</name>
        <dbReference type="ChEBI" id="CHEBI:59789"/>
    </ligand>
</feature>
<name>A0A803FTK9_9GAMM</name>
<protein>
    <recommendedName>
        <fullName evidence="5">Release factor glutamine methyltransferase</fullName>
        <shortName evidence="5">RF MTase</shortName>
        <ecNumber evidence="5">2.1.1.297</ecNumber>
    </recommendedName>
    <alternativeName>
        <fullName evidence="5">N5-glutamine methyltransferase PrmC</fullName>
    </alternativeName>
    <alternativeName>
        <fullName evidence="5">Protein-(glutamine-N5) MTase PrmC</fullName>
    </alternativeName>
    <alternativeName>
        <fullName evidence="5">Protein-glutamine N-methyltransferase PrmC</fullName>
    </alternativeName>
</protein>
<organism evidence="8 9">
    <name type="scientific">Buchnera aphidicola</name>
    <name type="common">Cinara piceae</name>
    <dbReference type="NCBI Taxonomy" id="1660043"/>
    <lineage>
        <taxon>Bacteria</taxon>
        <taxon>Pseudomonadati</taxon>
        <taxon>Pseudomonadota</taxon>
        <taxon>Gammaproteobacteria</taxon>
        <taxon>Enterobacterales</taxon>
        <taxon>Erwiniaceae</taxon>
        <taxon>Buchnera</taxon>
    </lineage>
</organism>
<comment type="similarity">
    <text evidence="5">Belongs to the protein N5-glutamine methyltransferase family. PrmC subfamily.</text>
</comment>
<feature type="binding site" evidence="5">
    <location>
        <position position="140"/>
    </location>
    <ligand>
        <name>S-adenosyl-L-methionine</name>
        <dbReference type="ChEBI" id="CHEBI:59789"/>
    </ligand>
</feature>
<feature type="binding site" evidence="5">
    <location>
        <begin position="183"/>
        <end position="186"/>
    </location>
    <ligand>
        <name>substrate</name>
    </ligand>
</feature>
<feature type="binding site" evidence="5">
    <location>
        <position position="183"/>
    </location>
    <ligand>
        <name>S-adenosyl-L-methionine</name>
        <dbReference type="ChEBI" id="CHEBI:59789"/>
    </ligand>
</feature>